<dbReference type="AlphaFoldDB" id="A0A1G4BEI1"/>
<feature type="domain" description="Peptidase C45 hydrolase" evidence="1">
    <location>
        <begin position="142"/>
        <end position="370"/>
    </location>
</feature>
<protein>
    <recommendedName>
        <fullName evidence="1">Peptidase C45 hydrolase domain-containing protein</fullName>
    </recommendedName>
</protein>
<gene>
    <name evidence="2" type="ORF">CORC01_04790</name>
</gene>
<reference evidence="2 3" key="1">
    <citation type="submission" date="2016-09" db="EMBL/GenBank/DDBJ databases">
        <authorList>
            <person name="Capua I."/>
            <person name="De Benedictis P."/>
            <person name="Joannis T."/>
            <person name="Lombin L.H."/>
            <person name="Cattoli G."/>
        </authorList>
    </citation>
    <scope>NUCLEOTIDE SEQUENCE [LARGE SCALE GENOMIC DNA]</scope>
    <source>
        <strain evidence="2 3">IMI 309357</strain>
    </source>
</reference>
<proteinExistence type="predicted"/>
<dbReference type="InterPro" id="IPR047794">
    <property type="entry name" value="C45_proenzyme-like"/>
</dbReference>
<dbReference type="InterPro" id="IPR047801">
    <property type="entry name" value="Peptidase_C45"/>
</dbReference>
<organism evidence="2 3">
    <name type="scientific">Colletotrichum orchidophilum</name>
    <dbReference type="NCBI Taxonomy" id="1209926"/>
    <lineage>
        <taxon>Eukaryota</taxon>
        <taxon>Fungi</taxon>
        <taxon>Dikarya</taxon>
        <taxon>Ascomycota</taxon>
        <taxon>Pezizomycotina</taxon>
        <taxon>Sordariomycetes</taxon>
        <taxon>Hypocreomycetidae</taxon>
        <taxon>Glomerellales</taxon>
        <taxon>Glomerellaceae</taxon>
        <taxon>Colletotrichum</taxon>
    </lineage>
</organism>
<dbReference type="Gene3D" id="1.10.10.2120">
    <property type="match status" value="1"/>
</dbReference>
<dbReference type="PANTHER" id="PTHR34180">
    <property type="entry name" value="PEPTIDASE C45"/>
    <property type="match status" value="1"/>
</dbReference>
<dbReference type="PANTHER" id="PTHR34180:SF1">
    <property type="entry name" value="BETA-ALANYL-DOPAMINE_CARCININE HYDROLASE"/>
    <property type="match status" value="1"/>
</dbReference>
<dbReference type="InterPro" id="IPR005079">
    <property type="entry name" value="Peptidase_C45_hydrolase"/>
</dbReference>
<dbReference type="NCBIfam" id="NF040521">
    <property type="entry name" value="C45_proenzyme"/>
    <property type="match status" value="1"/>
</dbReference>
<dbReference type="RefSeq" id="XP_022477034.1">
    <property type="nucleotide sequence ID" value="XM_022616437.1"/>
</dbReference>
<dbReference type="OrthoDB" id="189997at2759"/>
<sequence>MCALISSTTSKEVLVSAKMLDITVIGTHHEIGLAVGQQAAKQVAGSIDFYRIFFKAFSNLEWSAVREKTLEFVPHLKAKFPSYFAEMEGIAEGAEVDVLDVVALNIRSEIAFGLFEGGFKRQTTSAAVDVAVDGCTALGWKTSTGSTFLSQNWDWKTEQKPNLIIVRAKPKGSGMDLPAFQMITEAGIIGKIGFNEHGVGCLLNGIRAKGVDSERMPTHFALRTILESRSKTEALNKIKSVGLAGSSHILLGDNSGPTGLECTSVGFKELPADEHGRVVHANNLILEHEGVFEPLWLEDSPKRTARMQELATPDVGENAGFGTLLELFKDEQNFPASINRKQFGKNDSGTLFNVVFNLTERKGVISVGRTTEIEEQIEIGF</sequence>
<keyword evidence="3" id="KW-1185">Reference proteome</keyword>
<dbReference type="GeneID" id="34557947"/>
<dbReference type="Gene3D" id="3.60.60.10">
    <property type="entry name" value="Penicillin V Acylase, Chain A"/>
    <property type="match status" value="1"/>
</dbReference>
<evidence type="ECO:0000313" key="3">
    <source>
        <dbReference type="Proteomes" id="UP000176998"/>
    </source>
</evidence>
<name>A0A1G4BEI1_9PEZI</name>
<dbReference type="EMBL" id="MJBS01000032">
    <property type="protein sequence ID" value="OHE99889.1"/>
    <property type="molecule type" value="Genomic_DNA"/>
</dbReference>
<accession>A0A1G4BEI1</accession>
<dbReference type="STRING" id="1209926.A0A1G4BEI1"/>
<evidence type="ECO:0000259" key="1">
    <source>
        <dbReference type="Pfam" id="PF03417"/>
    </source>
</evidence>
<dbReference type="Pfam" id="PF03417">
    <property type="entry name" value="AAT"/>
    <property type="match status" value="1"/>
</dbReference>
<dbReference type="Proteomes" id="UP000176998">
    <property type="component" value="Unassembled WGS sequence"/>
</dbReference>
<evidence type="ECO:0000313" key="2">
    <source>
        <dbReference type="EMBL" id="OHE99889.1"/>
    </source>
</evidence>
<comment type="caution">
    <text evidence="2">The sequence shown here is derived from an EMBL/GenBank/DDBJ whole genome shotgun (WGS) entry which is preliminary data.</text>
</comment>